<dbReference type="Pfam" id="PF10823">
    <property type="entry name" value="DUF2568"/>
    <property type="match status" value="1"/>
</dbReference>
<evidence type="ECO:0000313" key="2">
    <source>
        <dbReference type="EMBL" id="ADI14555.1"/>
    </source>
</evidence>
<protein>
    <recommendedName>
        <fullName evidence="4">DUF2568 domain-containing protein</fullName>
    </recommendedName>
</protein>
<dbReference type="RefSeq" id="WP_013177923.1">
    <property type="nucleotide sequence ID" value="NC_014221.1"/>
</dbReference>
<dbReference type="Proteomes" id="UP000000379">
    <property type="component" value="Chromosome"/>
</dbReference>
<dbReference type="AlphaFoldDB" id="D7CX47"/>
<dbReference type="STRING" id="649638.Trad_1433"/>
<keyword evidence="3" id="KW-1185">Reference proteome</keyword>
<accession>D7CX47</accession>
<sequence>MQVLASPNLTLAFALELATLAAFAYFGFRVTDHAIIRWVLAIGLPVLLSLVLFLLAALALYRSGQPGLAVATGVSVVLHVALGFAWSQW</sequence>
<evidence type="ECO:0008006" key="4">
    <source>
        <dbReference type="Google" id="ProtNLM"/>
    </source>
</evidence>
<reference evidence="2 3" key="2">
    <citation type="journal article" date="2011" name="Stand. Genomic Sci.">
        <title>Complete genome sequence of Truepera radiovictrix type strain (RQ-24).</title>
        <authorList>
            <person name="Ivanova N."/>
            <person name="Rohde C."/>
            <person name="Munk C."/>
            <person name="Nolan M."/>
            <person name="Lucas S."/>
            <person name="Del Rio T.G."/>
            <person name="Tice H."/>
            <person name="Deshpande S."/>
            <person name="Cheng J.F."/>
            <person name="Tapia R."/>
            <person name="Han C."/>
            <person name="Goodwin L."/>
            <person name="Pitluck S."/>
            <person name="Liolios K."/>
            <person name="Mavromatis K."/>
            <person name="Mikhailova N."/>
            <person name="Pati A."/>
            <person name="Chen A."/>
            <person name="Palaniappan K."/>
            <person name="Land M."/>
            <person name="Hauser L."/>
            <person name="Chang Y.J."/>
            <person name="Jeffries C.D."/>
            <person name="Brambilla E."/>
            <person name="Rohde M."/>
            <person name="Goker M."/>
            <person name="Tindall B.J."/>
            <person name="Woyke T."/>
            <person name="Bristow J."/>
            <person name="Eisen J.A."/>
            <person name="Markowitz V."/>
            <person name="Hugenholtz P."/>
            <person name="Kyrpides N.C."/>
            <person name="Klenk H.P."/>
            <person name="Lapidus A."/>
        </authorList>
    </citation>
    <scope>NUCLEOTIDE SEQUENCE [LARGE SCALE GENOMIC DNA]</scope>
    <source>
        <strain evidence="3">DSM 17093 / CIP 108686 / LMG 22925 / RQ-24</strain>
    </source>
</reference>
<dbReference type="HOGENOM" id="CLU_149376_1_1_0"/>
<dbReference type="EMBL" id="CP002049">
    <property type="protein sequence ID" value="ADI14555.1"/>
    <property type="molecule type" value="Genomic_DNA"/>
</dbReference>
<feature type="transmembrane region" description="Helical" evidence="1">
    <location>
        <begin position="6"/>
        <end position="26"/>
    </location>
</feature>
<evidence type="ECO:0000256" key="1">
    <source>
        <dbReference type="SAM" id="Phobius"/>
    </source>
</evidence>
<feature type="transmembrane region" description="Helical" evidence="1">
    <location>
        <begin position="38"/>
        <end position="61"/>
    </location>
</feature>
<feature type="transmembrane region" description="Helical" evidence="1">
    <location>
        <begin position="67"/>
        <end position="86"/>
    </location>
</feature>
<evidence type="ECO:0000313" key="3">
    <source>
        <dbReference type="Proteomes" id="UP000000379"/>
    </source>
</evidence>
<reference evidence="3" key="1">
    <citation type="submission" date="2010-05" db="EMBL/GenBank/DDBJ databases">
        <title>The complete genome of Truepera radiovictris DSM 17093.</title>
        <authorList>
            <consortium name="US DOE Joint Genome Institute (JGI-PGF)"/>
            <person name="Lucas S."/>
            <person name="Copeland A."/>
            <person name="Lapidus A."/>
            <person name="Glavina del Rio T."/>
            <person name="Dalin E."/>
            <person name="Tice H."/>
            <person name="Bruce D."/>
            <person name="Goodwin L."/>
            <person name="Pitluck S."/>
            <person name="Kyrpides N."/>
            <person name="Mavromatis K."/>
            <person name="Ovchinnikova G."/>
            <person name="Munk A.C."/>
            <person name="Detter J.C."/>
            <person name="Han C."/>
            <person name="Tapia R."/>
            <person name="Land M."/>
            <person name="Hauser L."/>
            <person name="Markowitz V."/>
            <person name="Cheng J.-F."/>
            <person name="Hugenholtz P."/>
            <person name="Woyke T."/>
            <person name="Wu D."/>
            <person name="Tindall B."/>
            <person name="Pomrenke H.G."/>
            <person name="Brambilla E."/>
            <person name="Klenk H.-P."/>
            <person name="Eisen J.A."/>
        </authorList>
    </citation>
    <scope>NUCLEOTIDE SEQUENCE [LARGE SCALE GENOMIC DNA]</scope>
    <source>
        <strain evidence="3">DSM 17093 / CIP 108686 / LMG 22925 / RQ-24</strain>
    </source>
</reference>
<keyword evidence="1" id="KW-1133">Transmembrane helix</keyword>
<gene>
    <name evidence="2" type="ordered locus">Trad_1433</name>
</gene>
<proteinExistence type="predicted"/>
<keyword evidence="1" id="KW-0812">Transmembrane</keyword>
<keyword evidence="1" id="KW-0472">Membrane</keyword>
<organism evidence="2 3">
    <name type="scientific">Truepera radiovictrix (strain DSM 17093 / CIP 108686 / LMG 22925 / RQ-24)</name>
    <dbReference type="NCBI Taxonomy" id="649638"/>
    <lineage>
        <taxon>Bacteria</taxon>
        <taxon>Thermotogati</taxon>
        <taxon>Deinococcota</taxon>
        <taxon>Deinococci</taxon>
        <taxon>Trueperales</taxon>
        <taxon>Trueperaceae</taxon>
        <taxon>Truepera</taxon>
    </lineage>
</organism>
<dbReference type="KEGG" id="tra:Trad_1433"/>
<name>D7CX47_TRURR</name>
<dbReference type="InterPro" id="IPR021214">
    <property type="entry name" value="DUF2568"/>
</dbReference>